<dbReference type="AlphaFoldDB" id="A0A1W6P031"/>
<evidence type="ECO:0000256" key="5">
    <source>
        <dbReference type="ARBA" id="ARBA00022989"/>
    </source>
</evidence>
<gene>
    <name evidence="9" type="primary">ssuC</name>
    <name evidence="9" type="ORF">BVG79_01519</name>
</gene>
<dbReference type="Pfam" id="PF00528">
    <property type="entry name" value="BPD_transp_1"/>
    <property type="match status" value="1"/>
</dbReference>
<evidence type="ECO:0000313" key="9">
    <source>
        <dbReference type="EMBL" id="ARO14865.1"/>
    </source>
</evidence>
<evidence type="ECO:0000256" key="4">
    <source>
        <dbReference type="ARBA" id="ARBA00022692"/>
    </source>
</evidence>
<keyword evidence="10" id="KW-1185">Reference proteome</keyword>
<dbReference type="GO" id="GO:0005886">
    <property type="term" value="C:plasma membrane"/>
    <property type="evidence" value="ECO:0007669"/>
    <property type="project" value="UniProtKB-SubCell"/>
</dbReference>
<name>A0A1W6P031_9RHOB</name>
<feature type="transmembrane region" description="Helical" evidence="7">
    <location>
        <begin position="155"/>
        <end position="175"/>
    </location>
</feature>
<dbReference type="InterPro" id="IPR035906">
    <property type="entry name" value="MetI-like_sf"/>
</dbReference>
<dbReference type="PROSITE" id="PS50928">
    <property type="entry name" value="ABC_TM1"/>
    <property type="match status" value="1"/>
</dbReference>
<feature type="transmembrane region" description="Helical" evidence="7">
    <location>
        <begin position="251"/>
        <end position="269"/>
    </location>
</feature>
<feature type="transmembrane region" description="Helical" evidence="7">
    <location>
        <begin position="127"/>
        <end position="149"/>
    </location>
</feature>
<evidence type="ECO:0000256" key="6">
    <source>
        <dbReference type="ARBA" id="ARBA00023136"/>
    </source>
</evidence>
<dbReference type="SUPFAM" id="SSF161098">
    <property type="entry name" value="MetI-like"/>
    <property type="match status" value="1"/>
</dbReference>
<feature type="domain" description="ABC transmembrane type-1" evidence="8">
    <location>
        <begin position="89"/>
        <end position="270"/>
    </location>
</feature>
<keyword evidence="3" id="KW-1003">Cell membrane</keyword>
<dbReference type="InterPro" id="IPR000515">
    <property type="entry name" value="MetI-like"/>
</dbReference>
<dbReference type="STRING" id="92947.BVG79_01519"/>
<dbReference type="Proteomes" id="UP000242447">
    <property type="component" value="Chromosome"/>
</dbReference>
<dbReference type="EMBL" id="CP019937">
    <property type="protein sequence ID" value="ARO14865.1"/>
    <property type="molecule type" value="Genomic_DNA"/>
</dbReference>
<keyword evidence="4 7" id="KW-0812">Transmembrane</keyword>
<comment type="similarity">
    <text evidence="7">Belongs to the binding-protein-dependent transport system permease family.</text>
</comment>
<feature type="transmembrane region" description="Helical" evidence="7">
    <location>
        <begin position="39"/>
        <end position="57"/>
    </location>
</feature>
<dbReference type="KEGG" id="kro:BVG79_01519"/>
<proteinExistence type="inferred from homology"/>
<evidence type="ECO:0000256" key="1">
    <source>
        <dbReference type="ARBA" id="ARBA00004651"/>
    </source>
</evidence>
<reference evidence="9 10" key="1">
    <citation type="submission" date="2017-02" db="EMBL/GenBank/DDBJ databases">
        <title>Ketogulonicigenium robustum SPU B003 Genome sequencing and assembly.</title>
        <authorList>
            <person name="Li Y."/>
            <person name="Liu L."/>
            <person name="Wang C."/>
            <person name="Zhang M."/>
            <person name="Zhang T."/>
            <person name="Zhang Y."/>
        </authorList>
    </citation>
    <scope>NUCLEOTIDE SEQUENCE [LARGE SCALE GENOMIC DNA]</scope>
    <source>
        <strain evidence="9 10">SPU_B003</strain>
    </source>
</reference>
<sequence>MNDMGKLPTAARRDGRAGFDDASIATKAKAARARRRSAIIAWQVAIAILIVAAMYALNATQGNLTMPRPDAVLRQLVTMIGDGTIPKALGQSLTVLVAGFALSALTGIVGGVILGGFPFVGRVMDPFVNAINATPNAAFIPLVIVWFGLYTEAKIVVVWNAAFFPILINTAAGIANANKDLTEMAQAFGAKRRDLFLSVMVPDALPSILTGLRIGVAVSTVGTVIAELTMAQSGLGGLLTAAGNRFQMDRYFAVVIILMILGTLITSGLRQIERRFGRWRIAQAEGR</sequence>
<dbReference type="CDD" id="cd06261">
    <property type="entry name" value="TM_PBP2"/>
    <property type="match status" value="1"/>
</dbReference>
<protein>
    <submittedName>
        <fullName evidence="9">ABC transporter inner membrane protein</fullName>
    </submittedName>
</protein>
<evidence type="ECO:0000256" key="3">
    <source>
        <dbReference type="ARBA" id="ARBA00022475"/>
    </source>
</evidence>
<dbReference type="GO" id="GO:0055085">
    <property type="term" value="P:transmembrane transport"/>
    <property type="evidence" value="ECO:0007669"/>
    <property type="project" value="InterPro"/>
</dbReference>
<evidence type="ECO:0000256" key="2">
    <source>
        <dbReference type="ARBA" id="ARBA00022448"/>
    </source>
</evidence>
<dbReference type="PANTHER" id="PTHR30151:SF0">
    <property type="entry name" value="ABC TRANSPORTER PERMEASE PROTEIN MJ0413-RELATED"/>
    <property type="match status" value="1"/>
</dbReference>
<organism evidence="9 10">
    <name type="scientific">Ketogulonicigenium robustum</name>
    <dbReference type="NCBI Taxonomy" id="92947"/>
    <lineage>
        <taxon>Bacteria</taxon>
        <taxon>Pseudomonadati</taxon>
        <taxon>Pseudomonadota</taxon>
        <taxon>Alphaproteobacteria</taxon>
        <taxon>Rhodobacterales</taxon>
        <taxon>Roseobacteraceae</taxon>
        <taxon>Ketogulonicigenium</taxon>
    </lineage>
</organism>
<dbReference type="Gene3D" id="1.10.3720.10">
    <property type="entry name" value="MetI-like"/>
    <property type="match status" value="1"/>
</dbReference>
<keyword evidence="2 7" id="KW-0813">Transport</keyword>
<evidence type="ECO:0000259" key="8">
    <source>
        <dbReference type="PROSITE" id="PS50928"/>
    </source>
</evidence>
<comment type="subcellular location">
    <subcellularLocation>
        <location evidence="1 7">Cell membrane</location>
        <topology evidence="1 7">Multi-pass membrane protein</topology>
    </subcellularLocation>
</comment>
<keyword evidence="6 7" id="KW-0472">Membrane</keyword>
<evidence type="ECO:0000256" key="7">
    <source>
        <dbReference type="RuleBase" id="RU363032"/>
    </source>
</evidence>
<keyword evidence="5 7" id="KW-1133">Transmembrane helix</keyword>
<evidence type="ECO:0000313" key="10">
    <source>
        <dbReference type="Proteomes" id="UP000242447"/>
    </source>
</evidence>
<dbReference type="PANTHER" id="PTHR30151">
    <property type="entry name" value="ALKANE SULFONATE ABC TRANSPORTER-RELATED, MEMBRANE SUBUNIT"/>
    <property type="match status" value="1"/>
</dbReference>
<accession>A0A1W6P031</accession>
<feature type="transmembrane region" description="Helical" evidence="7">
    <location>
        <begin position="95"/>
        <end position="120"/>
    </location>
</feature>